<dbReference type="FunFam" id="3.30.730.10:FF:000004">
    <property type="entry name" value="AP2-like ethylene-responsive transcription factor"/>
    <property type="match status" value="1"/>
</dbReference>
<comment type="similarity">
    <text evidence="6">Belongs to the AP2/ERF transcription factor family. AP2 subfamily.</text>
</comment>
<feature type="domain" description="AP2/ERF" evidence="8">
    <location>
        <begin position="85"/>
        <end position="151"/>
    </location>
</feature>
<proteinExistence type="evidence at transcript level"/>
<gene>
    <name evidence="9" type="primary">WRI2</name>
</gene>
<evidence type="ECO:0000313" key="9">
    <source>
        <dbReference type="EMBL" id="AYQ58313.1"/>
    </source>
</evidence>
<dbReference type="PANTHER" id="PTHR32467:SF32">
    <property type="entry name" value="AP2-LIKE ETHYLENE-RESPONSIVE TRANSCRIPTION FACTOR SMOS1"/>
    <property type="match status" value="1"/>
</dbReference>
<dbReference type="EMBL" id="MH367866">
    <property type="protein sequence ID" value="AYQ58313.1"/>
    <property type="molecule type" value="mRNA"/>
</dbReference>
<dbReference type="Pfam" id="PF00847">
    <property type="entry name" value="AP2"/>
    <property type="match status" value="1"/>
</dbReference>
<protein>
    <submittedName>
        <fullName evidence="9">WRI2</fullName>
    </submittedName>
</protein>
<keyword evidence="3" id="KW-0238">DNA-binding</keyword>
<feature type="compositionally biased region" description="Gly residues" evidence="7">
    <location>
        <begin position="21"/>
        <end position="40"/>
    </location>
</feature>
<comment type="subcellular location">
    <subcellularLocation>
        <location evidence="1">Nucleus</location>
    </subcellularLocation>
</comment>
<dbReference type="SMART" id="SM00380">
    <property type="entry name" value="AP2"/>
    <property type="match status" value="1"/>
</dbReference>
<name>A0A3G3IRB2_PERAE</name>
<feature type="region of interest" description="Disordered" evidence="7">
    <location>
        <begin position="1"/>
        <end position="40"/>
    </location>
</feature>
<dbReference type="InterPro" id="IPR016177">
    <property type="entry name" value="DNA-bd_dom_sf"/>
</dbReference>
<keyword evidence="2" id="KW-0805">Transcription regulation</keyword>
<evidence type="ECO:0000256" key="7">
    <source>
        <dbReference type="SAM" id="MobiDB-lite"/>
    </source>
</evidence>
<dbReference type="PRINTS" id="PR00367">
    <property type="entry name" value="ETHRSPELEMNT"/>
</dbReference>
<dbReference type="InterPro" id="IPR036955">
    <property type="entry name" value="AP2/ERF_dom_sf"/>
</dbReference>
<dbReference type="GO" id="GO:0005634">
    <property type="term" value="C:nucleus"/>
    <property type="evidence" value="ECO:0007669"/>
    <property type="project" value="UniProtKB-SubCell"/>
</dbReference>
<evidence type="ECO:0000256" key="4">
    <source>
        <dbReference type="ARBA" id="ARBA00023163"/>
    </source>
</evidence>
<evidence type="ECO:0000256" key="1">
    <source>
        <dbReference type="ARBA" id="ARBA00004123"/>
    </source>
</evidence>
<sequence>MASSPSSSDPPVLKIEAAAATGGGGGGSGGGGGGGGGGGEASEALIATDRLLFRGLKKARKERVCTAKERISKMPPCAAGKRSSIYRGVTRHRWTGRYEAHLWDKSTWNQNQNKKGKQVYLGAYDDEEAAARAYDLAALKYWGPGTLINFPVSDYSRDLEEMQMVSREDYLASLRRKSSGFSRGFSKYRGVSRPQSSRWETSFGRILGNENFNSLNCSTSEDAATENEYTGTFFLERKIDLTNYIRWWGPKKIRRSDPITKSSDETHGISDAGSELKTFEWPSQHTEPYQLPSLGLSCKGKPFASAMSACRILAQSAAFKKMQEKASEAQDGEHTNNIGHEKTVLKLSSVGGSESSGVGLSLGEMPLQKTSYPLGPFLSAPLLTNCSNIDPSPDSAFWTNLIQPTGLSLSTTHRKNEISSTYTFFRQE</sequence>
<evidence type="ECO:0000256" key="6">
    <source>
        <dbReference type="ARBA" id="ARBA00037973"/>
    </source>
</evidence>
<dbReference type="Gene3D" id="3.30.730.10">
    <property type="entry name" value="AP2/ERF domain"/>
    <property type="match status" value="1"/>
</dbReference>
<dbReference type="GO" id="GO:0003700">
    <property type="term" value="F:DNA-binding transcription factor activity"/>
    <property type="evidence" value="ECO:0007669"/>
    <property type="project" value="InterPro"/>
</dbReference>
<keyword evidence="4" id="KW-0804">Transcription</keyword>
<keyword evidence="5" id="KW-0539">Nucleus</keyword>
<dbReference type="SUPFAM" id="SSF54171">
    <property type="entry name" value="DNA-binding domain"/>
    <property type="match status" value="1"/>
</dbReference>
<dbReference type="PROSITE" id="PS51032">
    <property type="entry name" value="AP2_ERF"/>
    <property type="match status" value="1"/>
</dbReference>
<evidence type="ECO:0000259" key="8">
    <source>
        <dbReference type="PROSITE" id="PS51032"/>
    </source>
</evidence>
<evidence type="ECO:0000256" key="2">
    <source>
        <dbReference type="ARBA" id="ARBA00023015"/>
    </source>
</evidence>
<evidence type="ECO:0000256" key="5">
    <source>
        <dbReference type="ARBA" id="ARBA00023242"/>
    </source>
</evidence>
<dbReference type="InterPro" id="IPR001471">
    <property type="entry name" value="AP2/ERF_dom"/>
</dbReference>
<reference evidence="9" key="1">
    <citation type="submission" date="2018-05" db="EMBL/GenBank/DDBJ databases">
        <authorList>
            <person name="Ge Y."/>
        </authorList>
    </citation>
    <scope>NUCLEOTIDE SEQUENCE</scope>
    <source>
        <tissue evidence="9">Pulp</tissue>
    </source>
</reference>
<dbReference type="AlphaFoldDB" id="A0A3G3IRB2"/>
<organism evidence="9">
    <name type="scientific">Persea americana</name>
    <name type="common">Avocado</name>
    <dbReference type="NCBI Taxonomy" id="3435"/>
    <lineage>
        <taxon>Eukaryota</taxon>
        <taxon>Viridiplantae</taxon>
        <taxon>Streptophyta</taxon>
        <taxon>Embryophyta</taxon>
        <taxon>Tracheophyta</taxon>
        <taxon>Spermatophyta</taxon>
        <taxon>Magnoliopsida</taxon>
        <taxon>Magnoliidae</taxon>
        <taxon>Laurales</taxon>
        <taxon>Lauraceae</taxon>
        <taxon>Persea</taxon>
    </lineage>
</organism>
<dbReference type="GO" id="GO:0003677">
    <property type="term" value="F:DNA binding"/>
    <property type="evidence" value="ECO:0007669"/>
    <property type="project" value="UniProtKB-KW"/>
</dbReference>
<accession>A0A3G3IRB2</accession>
<dbReference type="PANTHER" id="PTHR32467">
    <property type="entry name" value="AP2-LIKE ETHYLENE-RESPONSIVE TRANSCRIPTION FACTOR"/>
    <property type="match status" value="1"/>
</dbReference>
<evidence type="ECO:0000256" key="3">
    <source>
        <dbReference type="ARBA" id="ARBA00023125"/>
    </source>
</evidence>